<gene>
    <name evidence="2" type="ORF">GSY63_17395</name>
</gene>
<reference evidence="2" key="2">
    <citation type="submission" date="2020-10" db="EMBL/GenBank/DDBJ databases">
        <title>Mucilaginibacter sp. nov., isolated from soil.</title>
        <authorList>
            <person name="Jeon C.O."/>
        </authorList>
    </citation>
    <scope>NUCLEOTIDE SEQUENCE</scope>
    <source>
        <strain evidence="2">R11</strain>
    </source>
</reference>
<dbReference type="RefSeq" id="WP_166587120.1">
    <property type="nucleotide sequence ID" value="NZ_WWEO01000044.1"/>
</dbReference>
<evidence type="ECO:0000313" key="2">
    <source>
        <dbReference type="EMBL" id="NCD71145.1"/>
    </source>
</evidence>
<keyword evidence="1" id="KW-0175">Coiled coil</keyword>
<proteinExistence type="predicted"/>
<dbReference type="AlphaFoldDB" id="A0A965ZHJ4"/>
<dbReference type="Proteomes" id="UP000638732">
    <property type="component" value="Unassembled WGS sequence"/>
</dbReference>
<organism evidence="2 3">
    <name type="scientific">Mucilaginibacter agri</name>
    <dbReference type="NCBI Taxonomy" id="2695265"/>
    <lineage>
        <taxon>Bacteria</taxon>
        <taxon>Pseudomonadati</taxon>
        <taxon>Bacteroidota</taxon>
        <taxon>Sphingobacteriia</taxon>
        <taxon>Sphingobacteriales</taxon>
        <taxon>Sphingobacteriaceae</taxon>
        <taxon>Mucilaginibacter</taxon>
    </lineage>
</organism>
<dbReference type="EMBL" id="WWEO01000044">
    <property type="protein sequence ID" value="NCD71145.1"/>
    <property type="molecule type" value="Genomic_DNA"/>
</dbReference>
<accession>A0A965ZHJ4</accession>
<evidence type="ECO:0000313" key="3">
    <source>
        <dbReference type="Proteomes" id="UP000638732"/>
    </source>
</evidence>
<sequence>MNLKSAKQMIPFLFIVFGSLITVCAAYYDYQQKLNDKQDELNKERKRNEEYRSIISKSNDIISNNNHIIATQDTVIETTTKIIDLQNELDRKNSMIQLLQNNTLENVTGGKSVPFILFVVFDKAISMEWGNPTNLPIRNVEINISRNLDKGDSDYERDSAQNINVPLDVKAVSKYFSYGPKDLPLQFSEQLLSETFDANYTINLSFTVRWLNGFYSGLLRCAFDKDDKFFIYDSTIYEYTDGFDYRHAVFIQGYNGQAKSAKARNFGERFFTVKRRKSK</sequence>
<comment type="caution">
    <text evidence="2">The sequence shown here is derived from an EMBL/GenBank/DDBJ whole genome shotgun (WGS) entry which is preliminary data.</text>
</comment>
<evidence type="ECO:0000256" key="1">
    <source>
        <dbReference type="SAM" id="Coils"/>
    </source>
</evidence>
<protein>
    <submittedName>
        <fullName evidence="2">Uncharacterized protein</fullName>
    </submittedName>
</protein>
<feature type="coiled-coil region" evidence="1">
    <location>
        <begin position="27"/>
        <end position="54"/>
    </location>
</feature>
<reference evidence="2" key="1">
    <citation type="submission" date="2020-01" db="EMBL/GenBank/DDBJ databases">
        <authorList>
            <person name="Seo Y.L."/>
        </authorList>
    </citation>
    <scope>NUCLEOTIDE SEQUENCE</scope>
    <source>
        <strain evidence="2">R11</strain>
    </source>
</reference>
<keyword evidence="3" id="KW-1185">Reference proteome</keyword>
<name>A0A965ZHJ4_9SPHI</name>